<dbReference type="Proteomes" id="UP000236319">
    <property type="component" value="Unassembled WGS sequence"/>
</dbReference>
<evidence type="ECO:0000313" key="2">
    <source>
        <dbReference type="Proteomes" id="UP000236319"/>
    </source>
</evidence>
<dbReference type="AlphaFoldDB" id="A0A2H6KEN3"/>
<accession>A0A2H6KEN3</accession>
<keyword evidence="2" id="KW-1185">Reference proteome</keyword>
<dbReference type="RefSeq" id="XP_028867701.1">
    <property type="nucleotide sequence ID" value="XM_029011868.1"/>
</dbReference>
<dbReference type="VEuPathDB" id="PiroplasmaDB:BOVATA_029510"/>
<reference evidence="1 2" key="1">
    <citation type="journal article" date="2017" name="BMC Genomics">
        <title>Whole-genome assembly of Babesia ovata and comparative genomics between closely related pathogens.</title>
        <authorList>
            <person name="Yamagishi J."/>
            <person name="Asada M."/>
            <person name="Hakimi H."/>
            <person name="Tanaka T.Q."/>
            <person name="Sugimoto C."/>
            <person name="Kawazu S."/>
        </authorList>
    </citation>
    <scope>NUCLEOTIDE SEQUENCE [LARGE SCALE GENOMIC DNA]</scope>
    <source>
        <strain evidence="1 2">Miyake</strain>
    </source>
</reference>
<organism evidence="1 2">
    <name type="scientific">Babesia ovata</name>
    <dbReference type="NCBI Taxonomy" id="189622"/>
    <lineage>
        <taxon>Eukaryota</taxon>
        <taxon>Sar</taxon>
        <taxon>Alveolata</taxon>
        <taxon>Apicomplexa</taxon>
        <taxon>Aconoidasida</taxon>
        <taxon>Piroplasmida</taxon>
        <taxon>Babesiidae</taxon>
        <taxon>Babesia</taxon>
    </lineage>
</organism>
<dbReference type="EMBL" id="BDSA01000003">
    <property type="protein sequence ID" value="GBE61458.1"/>
    <property type="molecule type" value="Genomic_DNA"/>
</dbReference>
<protein>
    <submittedName>
        <fullName evidence="1">Uncharacterized protein</fullName>
    </submittedName>
</protein>
<evidence type="ECO:0000313" key="1">
    <source>
        <dbReference type="EMBL" id="GBE61458.1"/>
    </source>
</evidence>
<dbReference type="OrthoDB" id="364080at2759"/>
<proteinExistence type="predicted"/>
<dbReference type="GeneID" id="39875228"/>
<gene>
    <name evidence="1" type="ORF">BOVATA_029510</name>
</gene>
<name>A0A2H6KEN3_9APIC</name>
<sequence length="547" mass="61922">MAAVALHGYKVKGINNVMVRLYPQVLGIHKVHEHNLCNALRDFGLMLKSECRGELIQYNNDFLKFAHTMRSSELCMIAHGYSILELNDRDWWDKFTAIAARNAYDMDGKEMAGLMYSLSRVYPGKHPLIAQLIEESTPWIQHANPGTLSLLVKVISNLKIGGNYLHQINKRAIEIINELNIVDVIFFITSNTEAKTRDLELYRALCTRSIELYDDMELHHLRALAASLSIGGYKSSLFFNVLSLRLVDICRTKKLKDGDVISLFLAYTSQKFLSQNDLCIDVQVYKRFLQERYGYVSKDKSEFPIPELGPVFSKALKDNIHRITANGMPIVLRAISILKIPVEQELYDRVLQETAQYIREGKYDGLKLSNLVVTIAKRPGRHDVFWNAVHDSVSQPDVAFNADLVAKMAATLGAVTDDASRRLVYKDLIDLSLKCCKDMNVKSIFALTRVCAANMELEALCSASYVDAVVALMHRVPISDIFHLLKLYPFRALAPGDRNVMHLLEAAKEALNKSHERSPGFMPLRMMLEDLVSKQDTEDKTSKTCDT</sequence>
<comment type="caution">
    <text evidence="1">The sequence shown here is derived from an EMBL/GenBank/DDBJ whole genome shotgun (WGS) entry which is preliminary data.</text>
</comment>